<organism evidence="2 3">
    <name type="scientific">Portunus trituberculatus</name>
    <name type="common">Swimming crab</name>
    <name type="synonym">Neptunus trituberculatus</name>
    <dbReference type="NCBI Taxonomy" id="210409"/>
    <lineage>
        <taxon>Eukaryota</taxon>
        <taxon>Metazoa</taxon>
        <taxon>Ecdysozoa</taxon>
        <taxon>Arthropoda</taxon>
        <taxon>Crustacea</taxon>
        <taxon>Multicrustacea</taxon>
        <taxon>Malacostraca</taxon>
        <taxon>Eumalacostraca</taxon>
        <taxon>Eucarida</taxon>
        <taxon>Decapoda</taxon>
        <taxon>Pleocyemata</taxon>
        <taxon>Brachyura</taxon>
        <taxon>Eubrachyura</taxon>
        <taxon>Portunoidea</taxon>
        <taxon>Portunidae</taxon>
        <taxon>Portuninae</taxon>
        <taxon>Portunus</taxon>
    </lineage>
</organism>
<accession>A0A5B7CKZ5</accession>
<protein>
    <submittedName>
        <fullName evidence="2">Uncharacterized protein</fullName>
    </submittedName>
</protein>
<comment type="caution">
    <text evidence="2">The sequence shown here is derived from an EMBL/GenBank/DDBJ whole genome shotgun (WGS) entry which is preliminary data.</text>
</comment>
<dbReference type="Proteomes" id="UP000324222">
    <property type="component" value="Unassembled WGS sequence"/>
</dbReference>
<reference evidence="2 3" key="1">
    <citation type="submission" date="2019-05" db="EMBL/GenBank/DDBJ databases">
        <title>Another draft genome of Portunus trituberculatus and its Hox gene families provides insights of decapod evolution.</title>
        <authorList>
            <person name="Jeong J.-H."/>
            <person name="Song I."/>
            <person name="Kim S."/>
            <person name="Choi T."/>
            <person name="Kim D."/>
            <person name="Ryu S."/>
            <person name="Kim W."/>
        </authorList>
    </citation>
    <scope>NUCLEOTIDE SEQUENCE [LARGE SCALE GENOMIC DNA]</scope>
    <source>
        <tissue evidence="2">Muscle</tissue>
    </source>
</reference>
<sequence length="117" mass="12701">MKRRQIMSDVSAMQTNSTEKACGREGGGQTQGQTGRDVEGNRHKMEERWSAIRGKEYRINTPLTTATPLCHIKLPLPLTNPATLPLTPTLAPCSGHLCSGLCHLTLPHSHPYPASAS</sequence>
<dbReference type="AlphaFoldDB" id="A0A5B7CKZ5"/>
<evidence type="ECO:0000313" key="3">
    <source>
        <dbReference type="Proteomes" id="UP000324222"/>
    </source>
</evidence>
<proteinExistence type="predicted"/>
<feature type="region of interest" description="Disordered" evidence="1">
    <location>
        <begin position="1"/>
        <end position="43"/>
    </location>
</feature>
<evidence type="ECO:0000256" key="1">
    <source>
        <dbReference type="SAM" id="MobiDB-lite"/>
    </source>
</evidence>
<keyword evidence="3" id="KW-1185">Reference proteome</keyword>
<gene>
    <name evidence="2" type="ORF">E2C01_002083</name>
</gene>
<dbReference type="EMBL" id="VSRR010000071">
    <property type="protein sequence ID" value="MPC09471.1"/>
    <property type="molecule type" value="Genomic_DNA"/>
</dbReference>
<name>A0A5B7CKZ5_PORTR</name>
<evidence type="ECO:0000313" key="2">
    <source>
        <dbReference type="EMBL" id="MPC09471.1"/>
    </source>
</evidence>